<dbReference type="GO" id="GO:0005524">
    <property type="term" value="F:ATP binding"/>
    <property type="evidence" value="ECO:0007669"/>
    <property type="project" value="UniProtKB-KW"/>
</dbReference>
<dbReference type="GO" id="GO:0016887">
    <property type="term" value="F:ATP hydrolysis activity"/>
    <property type="evidence" value="ECO:0007669"/>
    <property type="project" value="InterPro"/>
</dbReference>
<sequence length="342" mass="36899">MLEAECLIVQLVKFDYQGGFMIKARGLARRFTARGRTVEAVRGVDIDVDAGELVGFLGPNGAGKTTTLRMLTTLLRPTEGEATVAGRDLLSDPVGVRARIGYVAQGGGTSPESRVCEELELQGRLYGLTKTQARERGSALAEQLDLAGLDQRLTKTLSGGQRRRLDIALGLIHQPRLVFFDEPTTGLDPQSRANLWDHIRRLRAEHGVTLFLTTHYLDEADSLCDRVLVIDNGLLVAEGTPDALKAKVSGDGVEIGVEEAHAAAAAEIAAKLDGAHEVSTAQDLVRFRVPQGDTVAPELLRALDAAGIAMRSMRVHRPTLDDVFLTLTGRSLRDAEEVAHVA</sequence>
<dbReference type="GO" id="GO:0043215">
    <property type="term" value="P:daunorubicin transport"/>
    <property type="evidence" value="ECO:0007669"/>
    <property type="project" value="InterPro"/>
</dbReference>
<dbReference type="GO" id="GO:0046677">
    <property type="term" value="P:response to antibiotic"/>
    <property type="evidence" value="ECO:0007669"/>
    <property type="project" value="UniProtKB-KW"/>
</dbReference>
<dbReference type="Pfam" id="PF00005">
    <property type="entry name" value="ABC_tran"/>
    <property type="match status" value="1"/>
</dbReference>
<dbReference type="EMBL" id="CM001439">
    <property type="protein sequence ID" value="EHR52720.1"/>
    <property type="molecule type" value="Genomic_DNA"/>
</dbReference>
<dbReference type="InterPro" id="IPR003439">
    <property type="entry name" value="ABC_transporter-like_ATP-bd"/>
</dbReference>
<evidence type="ECO:0000256" key="3">
    <source>
        <dbReference type="ARBA" id="ARBA00022741"/>
    </source>
</evidence>
<name>H5XBT3_9PSEU</name>
<dbReference type="PROSITE" id="PS00211">
    <property type="entry name" value="ABC_TRANSPORTER_1"/>
    <property type="match status" value="1"/>
</dbReference>
<keyword evidence="3" id="KW-0547">Nucleotide-binding</keyword>
<comment type="subcellular location">
    <subcellularLocation>
        <location evidence="1">Cell membrane</location>
        <topology evidence="1">Peripheral membrane protein</topology>
        <orientation evidence="1">Cytoplasmic side</orientation>
    </subcellularLocation>
</comment>
<evidence type="ECO:0000313" key="8">
    <source>
        <dbReference type="EMBL" id="EHR52720.1"/>
    </source>
</evidence>
<keyword evidence="2" id="KW-0813">Transport</keyword>
<evidence type="ECO:0000256" key="2">
    <source>
        <dbReference type="ARBA" id="ARBA00022448"/>
    </source>
</evidence>
<dbReference type="PANTHER" id="PTHR42711">
    <property type="entry name" value="ABC TRANSPORTER ATP-BINDING PROTEIN"/>
    <property type="match status" value="1"/>
</dbReference>
<reference evidence="8 9" key="1">
    <citation type="journal article" date="2012" name="Stand. Genomic Sci.">
        <title>Genome sequence of the ocean sediment bacterium Saccharomonospora marina type strain (XMU15(T)).</title>
        <authorList>
            <person name="Klenk H.P."/>
            <person name="Lu M."/>
            <person name="Lucas S."/>
            <person name="Lapidus A."/>
            <person name="Copeland A."/>
            <person name="Pitluck S."/>
            <person name="Goodwin L.A."/>
            <person name="Han C."/>
            <person name="Tapia R."/>
            <person name="Brambilla E.M."/>
            <person name="Potter G."/>
            <person name="Land M."/>
            <person name="Ivanova N."/>
            <person name="Rohde M."/>
            <person name="Goker M."/>
            <person name="Detter J.C."/>
            <person name="Li W.J."/>
            <person name="Kyrpides N.C."/>
            <person name="Woyke T."/>
        </authorList>
    </citation>
    <scope>NUCLEOTIDE SEQUENCE [LARGE SCALE GENOMIC DNA]</scope>
    <source>
        <strain evidence="8 9">XMU15</strain>
    </source>
</reference>
<dbReference type="NCBIfam" id="TIGR01188">
    <property type="entry name" value="drrA"/>
    <property type="match status" value="1"/>
</dbReference>
<dbReference type="Gene3D" id="3.40.50.300">
    <property type="entry name" value="P-loop containing nucleotide triphosphate hydrolases"/>
    <property type="match status" value="1"/>
</dbReference>
<dbReference type="PANTHER" id="PTHR42711:SF5">
    <property type="entry name" value="ABC TRANSPORTER ATP-BINDING PROTEIN NATA"/>
    <property type="match status" value="1"/>
</dbReference>
<organism evidence="8 9">
    <name type="scientific">Saccharomonospora marina XMU15</name>
    <dbReference type="NCBI Taxonomy" id="882083"/>
    <lineage>
        <taxon>Bacteria</taxon>
        <taxon>Bacillati</taxon>
        <taxon>Actinomycetota</taxon>
        <taxon>Actinomycetes</taxon>
        <taxon>Pseudonocardiales</taxon>
        <taxon>Pseudonocardiaceae</taxon>
        <taxon>Saccharomonospora</taxon>
    </lineage>
</organism>
<dbReference type="Pfam" id="PF13732">
    <property type="entry name" value="DrrA1-3_C"/>
    <property type="match status" value="1"/>
</dbReference>
<dbReference type="eggNOG" id="COG1131">
    <property type="taxonomic scope" value="Bacteria"/>
</dbReference>
<dbReference type="STRING" id="882083.SacmaDRAFT_4537"/>
<dbReference type="HOGENOM" id="CLU_000604_1_2_11"/>
<keyword evidence="4 8" id="KW-0067">ATP-binding</keyword>
<dbReference type="InterPro" id="IPR025302">
    <property type="entry name" value="DrrA1/2-like_C"/>
</dbReference>
<gene>
    <name evidence="8" type="ORF">SacmaDRAFT_4537</name>
</gene>
<keyword evidence="9" id="KW-1185">Reference proteome</keyword>
<dbReference type="InterPro" id="IPR017871">
    <property type="entry name" value="ABC_transporter-like_CS"/>
</dbReference>
<evidence type="ECO:0000259" key="7">
    <source>
        <dbReference type="PROSITE" id="PS50893"/>
    </source>
</evidence>
<feature type="domain" description="ABC transporter" evidence="7">
    <location>
        <begin position="22"/>
        <end position="257"/>
    </location>
</feature>
<dbReference type="GO" id="GO:1900753">
    <property type="term" value="P:doxorubicin transport"/>
    <property type="evidence" value="ECO:0007669"/>
    <property type="project" value="InterPro"/>
</dbReference>
<evidence type="ECO:0000256" key="4">
    <source>
        <dbReference type="ARBA" id="ARBA00022840"/>
    </source>
</evidence>
<dbReference type="PROSITE" id="PS50893">
    <property type="entry name" value="ABC_TRANSPORTER_2"/>
    <property type="match status" value="1"/>
</dbReference>
<dbReference type="Proteomes" id="UP000004926">
    <property type="component" value="Chromosome"/>
</dbReference>
<evidence type="ECO:0000313" key="9">
    <source>
        <dbReference type="Proteomes" id="UP000004926"/>
    </source>
</evidence>
<dbReference type="InterPro" id="IPR003593">
    <property type="entry name" value="AAA+_ATPase"/>
</dbReference>
<evidence type="ECO:0000256" key="1">
    <source>
        <dbReference type="ARBA" id="ARBA00004413"/>
    </source>
</evidence>
<dbReference type="AlphaFoldDB" id="H5XBT3"/>
<evidence type="ECO:0000256" key="5">
    <source>
        <dbReference type="ARBA" id="ARBA00023251"/>
    </source>
</evidence>
<evidence type="ECO:0000256" key="6">
    <source>
        <dbReference type="ARBA" id="ARBA00049985"/>
    </source>
</evidence>
<dbReference type="SMART" id="SM00382">
    <property type="entry name" value="AAA"/>
    <property type="match status" value="1"/>
</dbReference>
<proteinExistence type="inferred from homology"/>
<keyword evidence="5" id="KW-0046">Antibiotic resistance</keyword>
<accession>H5XBT3</accession>
<comment type="similarity">
    <text evidence="6">Belongs to the ABC transporter superfamily. Drug exporter-1 (DrugE1) (TC 3.A.1.105) family.</text>
</comment>
<protein>
    <submittedName>
        <fullName evidence="8">Daunorubicin resistance ABC transporter ATP-binding subunit</fullName>
    </submittedName>
</protein>
<dbReference type="InterPro" id="IPR005894">
    <property type="entry name" value="DrrA"/>
</dbReference>
<dbReference type="SUPFAM" id="SSF52540">
    <property type="entry name" value="P-loop containing nucleoside triphosphate hydrolases"/>
    <property type="match status" value="1"/>
</dbReference>
<dbReference type="InterPro" id="IPR050763">
    <property type="entry name" value="ABC_transporter_ATP-binding"/>
</dbReference>
<dbReference type="GO" id="GO:0005886">
    <property type="term" value="C:plasma membrane"/>
    <property type="evidence" value="ECO:0007669"/>
    <property type="project" value="UniProtKB-SubCell"/>
</dbReference>
<dbReference type="InterPro" id="IPR027417">
    <property type="entry name" value="P-loop_NTPase"/>
</dbReference>